<reference evidence="3" key="2">
    <citation type="submission" date="2023-05" db="EMBL/GenBank/DDBJ databases">
        <authorList>
            <consortium name="Lawrence Berkeley National Laboratory"/>
            <person name="Steindorff A."/>
            <person name="Hensen N."/>
            <person name="Bonometti L."/>
            <person name="Westerberg I."/>
            <person name="Brannstrom I.O."/>
            <person name="Guillou S."/>
            <person name="Cros-Aarteil S."/>
            <person name="Calhoun S."/>
            <person name="Haridas S."/>
            <person name="Kuo A."/>
            <person name="Mondo S."/>
            <person name="Pangilinan J."/>
            <person name="Riley R."/>
            <person name="Labutti K."/>
            <person name="Andreopoulos B."/>
            <person name="Lipzen A."/>
            <person name="Chen C."/>
            <person name="Yanf M."/>
            <person name="Daum C."/>
            <person name="Ng V."/>
            <person name="Clum A."/>
            <person name="Ohm R."/>
            <person name="Martin F."/>
            <person name="Silar P."/>
            <person name="Natvig D."/>
            <person name="Lalanne C."/>
            <person name="Gautier V."/>
            <person name="Ament-Velasquez S.L."/>
            <person name="Kruys A."/>
            <person name="Hutchinson M.I."/>
            <person name="Powell A.J."/>
            <person name="Barry K."/>
            <person name="Miller A.N."/>
            <person name="Grigoriev I.V."/>
            <person name="Debuchy R."/>
            <person name="Gladieux P."/>
            <person name="Thoren M.H."/>
            <person name="Johannesson H."/>
        </authorList>
    </citation>
    <scope>NUCLEOTIDE SEQUENCE</scope>
    <source>
        <strain evidence="3">CBS 731.68</strain>
    </source>
</reference>
<evidence type="ECO:0000256" key="1">
    <source>
        <dbReference type="SAM" id="MobiDB-lite"/>
    </source>
</evidence>
<feature type="compositionally biased region" description="Low complexity" evidence="1">
    <location>
        <begin position="48"/>
        <end position="58"/>
    </location>
</feature>
<dbReference type="GeneID" id="87830646"/>
<proteinExistence type="predicted"/>
<evidence type="ECO:0000256" key="2">
    <source>
        <dbReference type="SAM" id="Phobius"/>
    </source>
</evidence>
<keyword evidence="2" id="KW-0472">Membrane</keyword>
<name>A0AAN6TRV4_9PEZI</name>
<feature type="region of interest" description="Disordered" evidence="1">
    <location>
        <begin position="34"/>
        <end position="58"/>
    </location>
</feature>
<dbReference type="Proteomes" id="UP001302602">
    <property type="component" value="Unassembled WGS sequence"/>
</dbReference>
<comment type="caution">
    <text evidence="3">The sequence shown here is derived from an EMBL/GenBank/DDBJ whole genome shotgun (WGS) entry which is preliminary data.</text>
</comment>
<keyword evidence="2" id="KW-0812">Transmembrane</keyword>
<accession>A0AAN6TRV4</accession>
<evidence type="ECO:0000313" key="4">
    <source>
        <dbReference type="Proteomes" id="UP001302602"/>
    </source>
</evidence>
<dbReference type="EMBL" id="MU853248">
    <property type="protein sequence ID" value="KAK4119478.1"/>
    <property type="molecule type" value="Genomic_DNA"/>
</dbReference>
<reference evidence="3" key="1">
    <citation type="journal article" date="2023" name="Mol. Phylogenet. Evol.">
        <title>Genome-scale phylogeny and comparative genomics of the fungal order Sordariales.</title>
        <authorList>
            <person name="Hensen N."/>
            <person name="Bonometti L."/>
            <person name="Westerberg I."/>
            <person name="Brannstrom I.O."/>
            <person name="Guillou S."/>
            <person name="Cros-Aarteil S."/>
            <person name="Calhoun S."/>
            <person name="Haridas S."/>
            <person name="Kuo A."/>
            <person name="Mondo S."/>
            <person name="Pangilinan J."/>
            <person name="Riley R."/>
            <person name="LaButti K."/>
            <person name="Andreopoulos B."/>
            <person name="Lipzen A."/>
            <person name="Chen C."/>
            <person name="Yan M."/>
            <person name="Daum C."/>
            <person name="Ng V."/>
            <person name="Clum A."/>
            <person name="Steindorff A."/>
            <person name="Ohm R.A."/>
            <person name="Martin F."/>
            <person name="Silar P."/>
            <person name="Natvig D.O."/>
            <person name="Lalanne C."/>
            <person name="Gautier V."/>
            <person name="Ament-Velasquez S.L."/>
            <person name="Kruys A."/>
            <person name="Hutchinson M.I."/>
            <person name="Powell A.J."/>
            <person name="Barry K."/>
            <person name="Miller A.N."/>
            <person name="Grigoriev I.V."/>
            <person name="Debuchy R."/>
            <person name="Gladieux P."/>
            <person name="Hiltunen Thoren M."/>
            <person name="Johannesson H."/>
        </authorList>
    </citation>
    <scope>NUCLEOTIDE SEQUENCE</scope>
    <source>
        <strain evidence="3">CBS 731.68</strain>
    </source>
</reference>
<protein>
    <submittedName>
        <fullName evidence="3">Uncharacterized protein</fullName>
    </submittedName>
</protein>
<sequence>MVTKLYLIALLKCISVGICNFNLTSVFNGLAPSATRRNSRSPDSVSTQQAALGPLAAGRPAQKIEMRVLYCEGFPRCESSCQPSEHAESAPG</sequence>
<dbReference type="AlphaFoldDB" id="A0AAN6TRV4"/>
<organism evidence="3 4">
    <name type="scientific">Parathielavia appendiculata</name>
    <dbReference type="NCBI Taxonomy" id="2587402"/>
    <lineage>
        <taxon>Eukaryota</taxon>
        <taxon>Fungi</taxon>
        <taxon>Dikarya</taxon>
        <taxon>Ascomycota</taxon>
        <taxon>Pezizomycotina</taxon>
        <taxon>Sordariomycetes</taxon>
        <taxon>Sordariomycetidae</taxon>
        <taxon>Sordariales</taxon>
        <taxon>Chaetomiaceae</taxon>
        <taxon>Parathielavia</taxon>
    </lineage>
</organism>
<evidence type="ECO:0000313" key="3">
    <source>
        <dbReference type="EMBL" id="KAK4119478.1"/>
    </source>
</evidence>
<keyword evidence="2" id="KW-1133">Transmembrane helix</keyword>
<feature type="transmembrane region" description="Helical" evidence="2">
    <location>
        <begin position="6"/>
        <end position="31"/>
    </location>
</feature>
<keyword evidence="4" id="KW-1185">Reference proteome</keyword>
<gene>
    <name evidence="3" type="ORF">N657DRAFT_650129</name>
</gene>
<dbReference type="RefSeq" id="XP_062643251.1">
    <property type="nucleotide sequence ID" value="XM_062793877.1"/>
</dbReference>